<organism evidence="8 9">
    <name type="scientific">Natronoglomus mannanivorans</name>
    <dbReference type="NCBI Taxonomy" id="2979990"/>
    <lineage>
        <taxon>Archaea</taxon>
        <taxon>Methanobacteriati</taxon>
        <taxon>Methanobacteriota</taxon>
        <taxon>Stenosarchaea group</taxon>
        <taxon>Halobacteria</taxon>
        <taxon>Halobacteriales</taxon>
        <taxon>Natrialbaceae</taxon>
        <taxon>Natronoglomus</taxon>
    </lineage>
</organism>
<evidence type="ECO:0000256" key="1">
    <source>
        <dbReference type="ARBA" id="ARBA00008761"/>
    </source>
</evidence>
<proteinExistence type="inferred from homology"/>
<dbReference type="InterPro" id="IPR001959">
    <property type="entry name" value="Transposase"/>
</dbReference>
<evidence type="ECO:0000256" key="5">
    <source>
        <dbReference type="SAM" id="MobiDB-lite"/>
    </source>
</evidence>
<comment type="caution">
    <text evidence="8">The sequence shown here is derived from an EMBL/GenBank/DDBJ whole genome shotgun (WGS) entry which is preliminary data.</text>
</comment>
<dbReference type="Pfam" id="PF01385">
    <property type="entry name" value="OrfB_IS605"/>
    <property type="match status" value="1"/>
</dbReference>
<evidence type="ECO:0000313" key="8">
    <source>
        <dbReference type="EMBL" id="MCU4972365.1"/>
    </source>
</evidence>
<dbReference type="EMBL" id="JAOPKB010000002">
    <property type="protein sequence ID" value="MCU4972365.1"/>
    <property type="molecule type" value="Genomic_DNA"/>
</dbReference>
<feature type="region of interest" description="Disordered" evidence="5">
    <location>
        <begin position="464"/>
        <end position="491"/>
    </location>
</feature>
<protein>
    <submittedName>
        <fullName evidence="8">Transposase</fullName>
    </submittedName>
</protein>
<keyword evidence="2" id="KW-0815">Transposition</keyword>
<feature type="domain" description="Cas12f1-like TNB" evidence="7">
    <location>
        <begin position="348"/>
        <end position="412"/>
    </location>
</feature>
<reference evidence="8 9" key="1">
    <citation type="submission" date="2022-09" db="EMBL/GenBank/DDBJ databases">
        <title>Enrichment on poylsaccharides allowed isolation of novel metabolic and taxonomic groups of Haloarchaea.</title>
        <authorList>
            <person name="Sorokin D.Y."/>
            <person name="Elcheninov A.G."/>
            <person name="Khizhniak T.V."/>
            <person name="Kolganova T.V."/>
            <person name="Kublanov I.V."/>
        </authorList>
    </citation>
    <scope>NUCLEOTIDE SEQUENCE [LARGE SCALE GENOMIC DNA]</scope>
    <source>
        <strain evidence="8 9">AArc-m2/3/4</strain>
    </source>
</reference>
<evidence type="ECO:0000256" key="4">
    <source>
        <dbReference type="ARBA" id="ARBA00023172"/>
    </source>
</evidence>
<keyword evidence="4" id="KW-0233">DNA recombination</keyword>
<evidence type="ECO:0000256" key="3">
    <source>
        <dbReference type="ARBA" id="ARBA00023125"/>
    </source>
</evidence>
<dbReference type="Proteomes" id="UP001320972">
    <property type="component" value="Unassembled WGS sequence"/>
</dbReference>
<evidence type="ECO:0000259" key="7">
    <source>
        <dbReference type="Pfam" id="PF07282"/>
    </source>
</evidence>
<evidence type="ECO:0000313" key="9">
    <source>
        <dbReference type="Proteomes" id="UP001320972"/>
    </source>
</evidence>
<feature type="region of interest" description="Disordered" evidence="5">
    <location>
        <begin position="204"/>
        <end position="223"/>
    </location>
</feature>
<dbReference type="InterPro" id="IPR010095">
    <property type="entry name" value="Cas12f1-like_TNB"/>
</dbReference>
<evidence type="ECO:0000259" key="6">
    <source>
        <dbReference type="Pfam" id="PF01385"/>
    </source>
</evidence>
<evidence type="ECO:0000256" key="2">
    <source>
        <dbReference type="ARBA" id="ARBA00022578"/>
    </source>
</evidence>
<accession>A0ABT2QBS0</accession>
<dbReference type="RefSeq" id="WP_338007315.1">
    <property type="nucleotide sequence ID" value="NZ_JAOPKB010000002.1"/>
</dbReference>
<name>A0ABT2QBS0_9EURY</name>
<comment type="similarity">
    <text evidence="1">In the C-terminal section; belongs to the transposase 35 family.</text>
</comment>
<feature type="region of interest" description="Disordered" evidence="5">
    <location>
        <begin position="109"/>
        <end position="128"/>
    </location>
</feature>
<gene>
    <name evidence="8" type="ORF">OB955_06395</name>
</gene>
<keyword evidence="9" id="KW-1185">Reference proteome</keyword>
<dbReference type="Pfam" id="PF07282">
    <property type="entry name" value="Cas12f1-like_TNB"/>
    <property type="match status" value="1"/>
</dbReference>
<keyword evidence="3" id="KW-0238">DNA-binding</keyword>
<sequence>MTRCDTFEVRPLSHLDELLLIELLDASAACNNQVNYARRQTLFETVDNADTRIPVSELKSTVKRAVTQEEYRQRYIQTLTSSTPQQLVQKNWEPWKAYFALLSKYRNPDNSKVTDRPSPPGYWKEDGMRTPRTVIRNDQYTLELGERSRLEIPVGKDLKEKYGLGYGERLRLEVAGQPRWTGKQGRLEIVYDRDTETFTAYRNVGNEDNPPRRRDSYQPSLATTGSGEEVVAAVDIGANNLAAVTTSQGDHRLYHGRPAFHTFHAHTERIAELQSILDDDEWSSRQIQGVYHTRSEQRNHAMDSLIRDLGEWLAERSVTELIVGALSDVREKHWSATVNEKTDLFWAHGRFRRRLDEVLEFEYDITVTEKSEAGTSSQCPACKSDDVHRSGDLLQCHECGREGHSDIVGSTNFLRKHATESIVVESSGSMARPAATGENTKVDGHQIQVPCLEWNDHAWTVKHEGHSTKEAPANQSTSHETGNVAPGVSDD</sequence>
<feature type="domain" description="Probable transposase IS891/IS1136/IS1341" evidence="6">
    <location>
        <begin position="229"/>
        <end position="329"/>
    </location>
</feature>